<accession>A0A1K2EI07</accession>
<protein>
    <submittedName>
        <fullName evidence="1">Uncharacterized protein</fullName>
    </submittedName>
</protein>
<evidence type="ECO:0000313" key="2">
    <source>
        <dbReference type="Proteomes" id="UP000181909"/>
    </source>
</evidence>
<name>A0A1K2EI07_STRAR</name>
<dbReference type="EMBL" id="FPJO01000019">
    <property type="protein sequence ID" value="SFY34652.1"/>
    <property type="molecule type" value="Genomic_DNA"/>
</dbReference>
<proteinExistence type="predicted"/>
<sequence length="98" mass="10469">MAGRIGDDQTCGQRVCFQGSYAPSALLQSGTYDGCDVLHTIWVLGCDIEVLAEPVDQTVCLDRIAAGEREGVSAAHSEHVCKQAAVQVREIHAAAWVL</sequence>
<dbReference type="Proteomes" id="UP000181909">
    <property type="component" value="Unassembled WGS sequence"/>
</dbReference>
<reference evidence="1 2" key="1">
    <citation type="submission" date="2016-11" db="EMBL/GenBank/DDBJ databases">
        <authorList>
            <person name="Jaros S."/>
            <person name="Januszkiewicz K."/>
            <person name="Wedrychowicz H."/>
        </authorList>
    </citation>
    <scope>NUCLEOTIDE SEQUENCE [LARGE SCALE GENOMIC DNA]</scope>
    <source>
        <strain evidence="1 2">OK807</strain>
    </source>
</reference>
<organism evidence="1 2">
    <name type="scientific">Streptomyces atratus</name>
    <dbReference type="NCBI Taxonomy" id="1893"/>
    <lineage>
        <taxon>Bacteria</taxon>
        <taxon>Bacillati</taxon>
        <taxon>Actinomycetota</taxon>
        <taxon>Actinomycetes</taxon>
        <taxon>Kitasatosporales</taxon>
        <taxon>Streptomycetaceae</taxon>
        <taxon>Streptomyces</taxon>
    </lineage>
</organism>
<dbReference type="AlphaFoldDB" id="A0A1K2EI07"/>
<gene>
    <name evidence="1" type="ORF">SAMN02787144_101994</name>
</gene>
<evidence type="ECO:0000313" key="1">
    <source>
        <dbReference type="EMBL" id="SFY34652.1"/>
    </source>
</evidence>